<evidence type="ECO:0000313" key="1">
    <source>
        <dbReference type="EMBL" id="SFA41257.1"/>
    </source>
</evidence>
<proteinExistence type="predicted"/>
<gene>
    <name evidence="1" type="ORF">SAMN04488511_102282</name>
</gene>
<reference evidence="2" key="1">
    <citation type="submission" date="2016-10" db="EMBL/GenBank/DDBJ databases">
        <authorList>
            <person name="Varghese N."/>
            <person name="Submissions S."/>
        </authorList>
    </citation>
    <scope>NUCLEOTIDE SEQUENCE [LARGE SCALE GENOMIC DNA]</scope>
    <source>
        <strain evidence="2">DSM 18130</strain>
    </source>
</reference>
<dbReference type="Gene3D" id="1.10.260.40">
    <property type="entry name" value="lambda repressor-like DNA-binding domains"/>
    <property type="match status" value="1"/>
</dbReference>
<dbReference type="EMBL" id="FOJM01000002">
    <property type="protein sequence ID" value="SFA41257.1"/>
    <property type="molecule type" value="Genomic_DNA"/>
</dbReference>
<sequence length="148" mass="17249">MRFIQTLNTTTSIFFRDRPAFRLVLAMNAVNGHSVTDKMYLIRCFFLRVPLGHHFGLLYIMSKAKNEEDSENIKEILKLVGARIRSIREAKGERNYEKFAFKHDLNRTQLWRYENGEDLYFSSLLKVLSALDITLAEFFGEGFDGSVK</sequence>
<dbReference type="STRING" id="332999.SAMN04488511_102282"/>
<evidence type="ECO:0000313" key="2">
    <source>
        <dbReference type="Proteomes" id="UP000198836"/>
    </source>
</evidence>
<dbReference type="GO" id="GO:0003677">
    <property type="term" value="F:DNA binding"/>
    <property type="evidence" value="ECO:0007669"/>
    <property type="project" value="InterPro"/>
</dbReference>
<evidence type="ECO:0008006" key="3">
    <source>
        <dbReference type="Google" id="ProtNLM"/>
    </source>
</evidence>
<keyword evidence="2" id="KW-1185">Reference proteome</keyword>
<accession>A0A1I0SPB8</accession>
<dbReference type="Proteomes" id="UP000198836">
    <property type="component" value="Unassembled WGS sequence"/>
</dbReference>
<name>A0A1I0SPB8_9SPHI</name>
<dbReference type="CDD" id="cd00093">
    <property type="entry name" value="HTH_XRE"/>
    <property type="match status" value="1"/>
</dbReference>
<protein>
    <recommendedName>
        <fullName evidence="3">HTH cro/C1-type domain-containing protein</fullName>
    </recommendedName>
</protein>
<organism evidence="1 2">
    <name type="scientific">Pedobacter suwonensis</name>
    <dbReference type="NCBI Taxonomy" id="332999"/>
    <lineage>
        <taxon>Bacteria</taxon>
        <taxon>Pseudomonadati</taxon>
        <taxon>Bacteroidota</taxon>
        <taxon>Sphingobacteriia</taxon>
        <taxon>Sphingobacteriales</taxon>
        <taxon>Sphingobacteriaceae</taxon>
        <taxon>Pedobacter</taxon>
    </lineage>
</organism>
<dbReference type="AlphaFoldDB" id="A0A1I0SPB8"/>
<dbReference type="InterPro" id="IPR010982">
    <property type="entry name" value="Lambda_DNA-bd_dom_sf"/>
</dbReference>
<dbReference type="SUPFAM" id="SSF47413">
    <property type="entry name" value="lambda repressor-like DNA-binding domains"/>
    <property type="match status" value="1"/>
</dbReference>
<dbReference type="InterPro" id="IPR001387">
    <property type="entry name" value="Cro/C1-type_HTH"/>
</dbReference>